<keyword evidence="1" id="KW-0812">Transmembrane</keyword>
<dbReference type="EMBL" id="JAVDWA010000002">
    <property type="protein sequence ID" value="MDR7072525.1"/>
    <property type="molecule type" value="Genomic_DNA"/>
</dbReference>
<keyword evidence="2" id="KW-0732">Signal</keyword>
<dbReference type="RefSeq" id="WP_310257817.1">
    <property type="nucleotide sequence ID" value="NZ_JAVDWA010000002.1"/>
</dbReference>
<evidence type="ECO:0000313" key="4">
    <source>
        <dbReference type="Proteomes" id="UP001258181"/>
    </source>
</evidence>
<evidence type="ECO:0000313" key="3">
    <source>
        <dbReference type="EMBL" id="MDR7072525.1"/>
    </source>
</evidence>
<dbReference type="Proteomes" id="UP001258181">
    <property type="component" value="Unassembled WGS sequence"/>
</dbReference>
<dbReference type="Pfam" id="PF09577">
    <property type="entry name" value="Spore_YpjB"/>
    <property type="match status" value="1"/>
</dbReference>
<reference evidence="3 4" key="1">
    <citation type="submission" date="2023-07" db="EMBL/GenBank/DDBJ databases">
        <title>Sorghum-associated microbial communities from plants grown in Nebraska, USA.</title>
        <authorList>
            <person name="Schachtman D."/>
        </authorList>
    </citation>
    <scope>NUCLEOTIDE SEQUENCE [LARGE SCALE GENOMIC DNA]</scope>
    <source>
        <strain evidence="3 4">BE211</strain>
    </source>
</reference>
<gene>
    <name evidence="3" type="ORF">J2X07_001502</name>
</gene>
<keyword evidence="1" id="KW-0472">Membrane</keyword>
<protein>
    <submittedName>
        <fullName evidence="3">Sporulation protein YpjB</fullName>
    </submittedName>
</protein>
<comment type="caution">
    <text evidence="3">The sequence shown here is derived from an EMBL/GenBank/DDBJ whole genome shotgun (WGS) entry which is preliminary data.</text>
</comment>
<feature type="signal peptide" evidence="2">
    <location>
        <begin position="1"/>
        <end position="23"/>
    </location>
</feature>
<accession>A0ABU1TZ71</accession>
<evidence type="ECO:0000256" key="1">
    <source>
        <dbReference type="SAM" id="Phobius"/>
    </source>
</evidence>
<organism evidence="3 4">
    <name type="scientific">Fictibacillus barbaricus</name>
    <dbReference type="NCBI Taxonomy" id="182136"/>
    <lineage>
        <taxon>Bacteria</taxon>
        <taxon>Bacillati</taxon>
        <taxon>Bacillota</taxon>
        <taxon>Bacilli</taxon>
        <taxon>Bacillales</taxon>
        <taxon>Fictibacillaceae</taxon>
        <taxon>Fictibacillus</taxon>
    </lineage>
</organism>
<keyword evidence="1" id="KW-1133">Transmembrane helix</keyword>
<keyword evidence="4" id="KW-1185">Reference proteome</keyword>
<dbReference type="InterPro" id="IPR014231">
    <property type="entry name" value="Spore_YpjB"/>
</dbReference>
<sequence>MKRLGWTVAIFCLAFGLAKPVLAAEHTINNQKEWSEINELTAEIWELGKIEHFDEAADVLKFAAKDITNTGEVITLRPDQQRMVDYTLSDALMSLKNPEWTKENKLNKLTEVRLLVDALQTDYEPLWKKTGLMILEPFISMEKGINKNDSSSFHQAVNLLLQRYETVRPALSVDLSTKELARLDEHVSFVDLNRSAILTDENHQKQLEVAAADFEALFFAKKDNSEPSLFWLIFSIGGIISSTLFYVGWRKYKGDKEEEMRVPQKR</sequence>
<evidence type="ECO:0000256" key="2">
    <source>
        <dbReference type="SAM" id="SignalP"/>
    </source>
</evidence>
<feature type="chain" id="PRO_5045410260" evidence="2">
    <location>
        <begin position="24"/>
        <end position="266"/>
    </location>
</feature>
<proteinExistence type="predicted"/>
<name>A0ABU1TZ71_9BACL</name>
<feature type="transmembrane region" description="Helical" evidence="1">
    <location>
        <begin position="229"/>
        <end position="249"/>
    </location>
</feature>